<dbReference type="Gene3D" id="3.40.50.410">
    <property type="entry name" value="von Willebrand factor, type A domain"/>
    <property type="match status" value="1"/>
</dbReference>
<sequence length="799" mass="84221">MIMNITMLSYDVPLSVRTSFGDIVVGLNRPLALIALPIAIAAVIGFINYRASGTASARSRRLFAISRITVIALLVFAAAGPFTVITMETTGDPSVSLLVDRSNSTAVGPNQTEELVEGIESEGIPATVSTIARGERSPIGDGIAANLQENGSVVVVSDGQATGGQSLSATAEFARSINATISTVAFDSTQTERYVTLTGPSKTSVGVESQILTRVRGVEATDPVTVTVSIDGEQVTEETLDNGTGRIPVRHTFESVGAHRVTAAIENDDTYSQNNIARSTIRVVNKPTILYVSQGEYPLQSYLQQLYTVETASSVPETLDPYYAVVVQNTAADDLGNIERLQRFVIDGNGLLMLGGPNGFEGGGYDSSSIGTILPVQVGEGTPGSARVILAIDVSGSTGSGMQIQKAVALNALGQLGDSTSVGVVGFNRQAYEVVGLEQLTENRDTTRQRIRQLRAGGGTNIANGLRGAEEMLDGQRGTVILISDGVDARSRATVVAESLGRRGVRVITVGAGQRVNEPLLEQIADISGGTYFQANETDRLRILFGGSGRQFDGEGLTIVDSGHFITSGAEVTATPDQVNDVSVRPGGTFLVAGSNGDPAVAAWRYGLGRVATITAYQSGGGLGGLLNEPDSLLVTKSVNYAIGNPERKTTGVTGADDTRVGSPATITYRGDSPPTNASASFRAVRDGVYRASVTPETEGFKEISGATYAANYPAEYAGFGTAPALSEAVRATDGRQFEPSDTAEIAEFARQQSTRVRDVEQRWEWVLIILALVIFVTEVVIRRVQVYQGRTQQESGLT</sequence>
<dbReference type="GeneID" id="12446580"/>
<feature type="transmembrane region" description="Helical" evidence="1">
    <location>
        <begin position="31"/>
        <end position="50"/>
    </location>
</feature>
<dbReference type="CDD" id="cd00198">
    <property type="entry name" value="vWFA"/>
    <property type="match status" value="1"/>
</dbReference>
<keyword evidence="1" id="KW-1133">Transmembrane helix</keyword>
<keyword evidence="1" id="KW-0472">Membrane</keyword>
<evidence type="ECO:0000259" key="2">
    <source>
        <dbReference type="PROSITE" id="PS50234"/>
    </source>
</evidence>
<dbReference type="HOGENOM" id="CLU_355886_0_0_2"/>
<dbReference type="InterPro" id="IPR002035">
    <property type="entry name" value="VWF_A"/>
</dbReference>
<evidence type="ECO:0000313" key="3">
    <source>
        <dbReference type="EMBL" id="CCC39800.1"/>
    </source>
</evidence>
<dbReference type="OrthoDB" id="147382at2157"/>
<organism evidence="3 4">
    <name type="scientific">Haloquadratum walsbyi (strain DSM 16854 / JCM 12705 / C23)</name>
    <dbReference type="NCBI Taxonomy" id="768065"/>
    <lineage>
        <taxon>Archaea</taxon>
        <taxon>Methanobacteriati</taxon>
        <taxon>Methanobacteriota</taxon>
        <taxon>Stenosarchaea group</taxon>
        <taxon>Halobacteria</taxon>
        <taxon>Halobacteriales</taxon>
        <taxon>Haloferacaceae</taxon>
        <taxon>Haloquadratum</taxon>
    </lineage>
</organism>
<dbReference type="SUPFAM" id="SSF52317">
    <property type="entry name" value="Class I glutamine amidotransferase-like"/>
    <property type="match status" value="1"/>
</dbReference>
<dbReference type="RefSeq" id="WP_014555572.1">
    <property type="nucleotide sequence ID" value="NC_017459.1"/>
</dbReference>
<dbReference type="SMART" id="SM00327">
    <property type="entry name" value="VWA"/>
    <property type="match status" value="1"/>
</dbReference>
<name>G0LI80_HALWC</name>
<dbReference type="Pfam" id="PF00092">
    <property type="entry name" value="VWA"/>
    <property type="match status" value="1"/>
</dbReference>
<dbReference type="PANTHER" id="PTHR37947:SF1">
    <property type="entry name" value="BLL2462 PROTEIN"/>
    <property type="match status" value="1"/>
</dbReference>
<evidence type="ECO:0000313" key="4">
    <source>
        <dbReference type="Proteomes" id="UP000007954"/>
    </source>
</evidence>
<proteinExistence type="predicted"/>
<evidence type="ECO:0000256" key="1">
    <source>
        <dbReference type="SAM" id="Phobius"/>
    </source>
</evidence>
<protein>
    <submittedName>
        <fullName evidence="3">von Willebrand factor type A domain protein</fullName>
    </submittedName>
</protein>
<feature type="domain" description="VWFA" evidence="2">
    <location>
        <begin position="387"/>
        <end position="548"/>
    </location>
</feature>
<keyword evidence="1" id="KW-0812">Transmembrane</keyword>
<accession>G0LI80</accession>
<dbReference type="Gene3D" id="3.40.50.880">
    <property type="match status" value="1"/>
</dbReference>
<feature type="transmembrane region" description="Helical" evidence="1">
    <location>
        <begin position="764"/>
        <end position="782"/>
    </location>
</feature>
<dbReference type="InterPro" id="IPR029062">
    <property type="entry name" value="Class_I_gatase-like"/>
</dbReference>
<dbReference type="SUPFAM" id="SSF53300">
    <property type="entry name" value="vWA-like"/>
    <property type="match status" value="1"/>
</dbReference>
<dbReference type="EMBL" id="FR746099">
    <property type="protein sequence ID" value="CCC39800.1"/>
    <property type="molecule type" value="Genomic_DNA"/>
</dbReference>
<reference evidence="3 4" key="1">
    <citation type="journal article" date="2011" name="PLoS ONE">
        <title>Haloquadratum walsbyi: limited diversity in a global pond.</title>
        <authorList>
            <person name="Dyall-Smith M."/>
            <person name="Pfeiffer F."/>
            <person name="Klee K."/>
            <person name="Palm P."/>
            <person name="Gross K."/>
            <person name="Schuster S.C."/>
            <person name="Rampp M."/>
            <person name="Oesterhelt D."/>
        </authorList>
    </citation>
    <scope>NUCLEOTIDE SEQUENCE [LARGE SCALE GENOMIC DNA]</scope>
    <source>
        <strain evidence="4">DSM 16854 / JCM 12705 / C23</strain>
    </source>
</reference>
<feature type="transmembrane region" description="Helical" evidence="1">
    <location>
        <begin position="62"/>
        <end position="84"/>
    </location>
</feature>
<dbReference type="InterPro" id="IPR036465">
    <property type="entry name" value="vWFA_dom_sf"/>
</dbReference>
<dbReference type="PROSITE" id="PS50234">
    <property type="entry name" value="VWFA"/>
    <property type="match status" value="1"/>
</dbReference>
<gene>
    <name evidence="3" type="ordered locus">Hqrw_1882</name>
</gene>
<dbReference type="Proteomes" id="UP000007954">
    <property type="component" value="Chromosome"/>
</dbReference>
<dbReference type="KEGG" id="hwc:Hqrw_1882"/>
<dbReference type="AlphaFoldDB" id="G0LI80"/>
<dbReference type="PANTHER" id="PTHR37947">
    <property type="entry name" value="BLL2462 PROTEIN"/>
    <property type="match status" value="1"/>
</dbReference>